<protein>
    <submittedName>
        <fullName evidence="1">Uncharacterized protein</fullName>
    </submittedName>
</protein>
<accession>A0AAU8GFN2</accession>
<organism evidence="1">
    <name type="scientific">Faxonius propinquus nudivirus</name>
    <dbReference type="NCBI Taxonomy" id="3139431"/>
    <lineage>
        <taxon>Viruses</taxon>
        <taxon>Viruses incertae sedis</taxon>
        <taxon>Naldaviricetes</taxon>
        <taxon>Lefavirales</taxon>
        <taxon>Nudiviridae</taxon>
    </lineage>
</organism>
<name>A0AAU8GFN2_9VIRU</name>
<reference evidence="1" key="1">
    <citation type="submission" date="2024-06" db="EMBL/GenBank/DDBJ databases">
        <title>North American crayfish harbour diverse members of the Nudiviridae.</title>
        <authorList>
            <person name="Stratton C."/>
            <person name="Bojko J."/>
        </authorList>
    </citation>
    <scope>NUCLEOTIDE SEQUENCE</scope>
    <source>
        <strain evidence="1">142H</strain>
    </source>
</reference>
<proteinExistence type="predicted"/>
<sequence length="257" mass="28750">MDHYLSYIAAIAITKFDPITKEISVIQASNIIKPKEHIIFKNELVAIGGLIEREIFEQDWTCSFVELINPIKCTPNTQSSIFTSINQSFTTGCPTAPILKVSQPVCGATQNQQNISTLTQNLVNTGNSLAAASWDIETKRIDNVALQTYNSSVQNDTTTEKISQYINSDFNNVIINDNTFLSLLYMLGEKLRIINTSLTVDTSVMDDSILNEIETRLSAFDSLIVTIDETDWRKNVATDYLVQANQNLSEIKQRAIK</sequence>
<dbReference type="EMBL" id="PP955094">
    <property type="protein sequence ID" value="XCH39350.1"/>
    <property type="molecule type" value="Genomic_DNA"/>
</dbReference>
<evidence type="ECO:0000313" key="1">
    <source>
        <dbReference type="EMBL" id="XCH39350.1"/>
    </source>
</evidence>
<gene>
    <name evidence="1" type="ORF">FpNV_105</name>
</gene>